<dbReference type="InterPro" id="IPR001005">
    <property type="entry name" value="SANT/Myb"/>
</dbReference>
<dbReference type="InterPro" id="IPR009057">
    <property type="entry name" value="Homeodomain-like_sf"/>
</dbReference>
<dbReference type="SMART" id="SM00717">
    <property type="entry name" value="SANT"/>
    <property type="match status" value="1"/>
</dbReference>
<evidence type="ECO:0000313" key="5">
    <source>
        <dbReference type="Proteomes" id="UP001295684"/>
    </source>
</evidence>
<reference evidence="4" key="1">
    <citation type="submission" date="2023-07" db="EMBL/GenBank/DDBJ databases">
        <authorList>
            <consortium name="AG Swart"/>
            <person name="Singh M."/>
            <person name="Singh A."/>
            <person name="Seah K."/>
            <person name="Emmerich C."/>
        </authorList>
    </citation>
    <scope>NUCLEOTIDE SEQUENCE</scope>
    <source>
        <strain evidence="4">DP1</strain>
    </source>
</reference>
<feature type="domain" description="HTH myb-type" evidence="3">
    <location>
        <begin position="207"/>
        <end position="261"/>
    </location>
</feature>
<gene>
    <name evidence="4" type="ORF">ECRASSUSDP1_LOCUS8537</name>
</gene>
<evidence type="ECO:0000259" key="3">
    <source>
        <dbReference type="PROSITE" id="PS51294"/>
    </source>
</evidence>
<feature type="region of interest" description="Disordered" evidence="1">
    <location>
        <begin position="69"/>
        <end position="114"/>
    </location>
</feature>
<feature type="compositionally biased region" description="Basic and acidic residues" evidence="1">
    <location>
        <begin position="89"/>
        <end position="99"/>
    </location>
</feature>
<dbReference type="Pfam" id="PF00249">
    <property type="entry name" value="Myb_DNA-binding"/>
    <property type="match status" value="1"/>
</dbReference>
<dbReference type="Gene3D" id="1.10.10.60">
    <property type="entry name" value="Homeodomain-like"/>
    <property type="match status" value="1"/>
</dbReference>
<keyword evidence="5" id="KW-1185">Reference proteome</keyword>
<accession>A0AAD1XDQ3</accession>
<feature type="domain" description="Myb-like" evidence="2">
    <location>
        <begin position="207"/>
        <end position="257"/>
    </location>
</feature>
<protein>
    <submittedName>
        <fullName evidence="4">Uncharacterized protein</fullName>
    </submittedName>
</protein>
<dbReference type="CDD" id="cd00167">
    <property type="entry name" value="SANT"/>
    <property type="match status" value="1"/>
</dbReference>
<comment type="caution">
    <text evidence="4">The sequence shown here is derived from an EMBL/GenBank/DDBJ whole genome shotgun (WGS) entry which is preliminary data.</text>
</comment>
<evidence type="ECO:0000313" key="4">
    <source>
        <dbReference type="EMBL" id="CAI2367257.1"/>
    </source>
</evidence>
<feature type="compositionally biased region" description="Acidic residues" evidence="1">
    <location>
        <begin position="100"/>
        <end position="113"/>
    </location>
</feature>
<dbReference type="SUPFAM" id="SSF46689">
    <property type="entry name" value="Homeodomain-like"/>
    <property type="match status" value="1"/>
</dbReference>
<dbReference type="PROSITE" id="PS50090">
    <property type="entry name" value="MYB_LIKE"/>
    <property type="match status" value="1"/>
</dbReference>
<dbReference type="PROSITE" id="PS51294">
    <property type="entry name" value="HTH_MYB"/>
    <property type="match status" value="1"/>
</dbReference>
<feature type="compositionally biased region" description="Acidic residues" evidence="1">
    <location>
        <begin position="77"/>
        <end position="88"/>
    </location>
</feature>
<name>A0AAD1XDQ3_EUPCR</name>
<evidence type="ECO:0000259" key="2">
    <source>
        <dbReference type="PROSITE" id="PS50090"/>
    </source>
</evidence>
<dbReference type="Proteomes" id="UP001295684">
    <property type="component" value="Unassembled WGS sequence"/>
</dbReference>
<dbReference type="InterPro" id="IPR017930">
    <property type="entry name" value="Myb_dom"/>
</dbReference>
<evidence type="ECO:0000256" key="1">
    <source>
        <dbReference type="SAM" id="MobiDB-lite"/>
    </source>
</evidence>
<dbReference type="AlphaFoldDB" id="A0AAD1XDQ3"/>
<dbReference type="EMBL" id="CAMPGE010008356">
    <property type="protein sequence ID" value="CAI2367257.1"/>
    <property type="molecule type" value="Genomic_DNA"/>
</dbReference>
<feature type="region of interest" description="Disordered" evidence="1">
    <location>
        <begin position="254"/>
        <end position="299"/>
    </location>
</feature>
<proteinExistence type="predicted"/>
<sequence length="299" mass="33610">MSKDAEALNSSLWDYVHKLEFALTRSEQAKEKEQGVYRKKINLISQYFDKIGVQSKTLASMMEKDITGQEYKLKEEESSEPEPELEPEIDQRGNLRDEQESNEETESDDEFEIQGDTGYQNVAGLELQSVLVKPNLDKFVGELGINPVMFKSILESSGGPLQNGKIQPPAPVSTIPLDSMKSSSVRAFDSISGISNSGSVNSRGEKKKTKKKTYWKPDENLKLKELYEKYGNQWVEIQKFFPSKSTGQIRNHIRHLKKAESTSSQGTGKSKKKTTIKINMYTGELLDKSDKKKAGPGSN</sequence>
<organism evidence="4 5">
    <name type="scientific">Euplotes crassus</name>
    <dbReference type="NCBI Taxonomy" id="5936"/>
    <lineage>
        <taxon>Eukaryota</taxon>
        <taxon>Sar</taxon>
        <taxon>Alveolata</taxon>
        <taxon>Ciliophora</taxon>
        <taxon>Intramacronucleata</taxon>
        <taxon>Spirotrichea</taxon>
        <taxon>Hypotrichia</taxon>
        <taxon>Euplotida</taxon>
        <taxon>Euplotidae</taxon>
        <taxon>Moneuplotes</taxon>
    </lineage>
</organism>